<keyword evidence="3" id="KW-0963">Cytoplasm</keyword>
<organism evidence="8">
    <name type="scientific">Magnetococcus massalia (strain MO-1)</name>
    <dbReference type="NCBI Taxonomy" id="451514"/>
    <lineage>
        <taxon>Bacteria</taxon>
        <taxon>Pseudomonadati</taxon>
        <taxon>Pseudomonadota</taxon>
        <taxon>Magnetococcia</taxon>
        <taxon>Magnetococcales</taxon>
        <taxon>Magnetococcaceae</taxon>
        <taxon>Magnetococcus</taxon>
    </lineage>
</organism>
<evidence type="ECO:0000256" key="3">
    <source>
        <dbReference type="ARBA" id="ARBA00022490"/>
    </source>
</evidence>
<dbReference type="Gene3D" id="3.40.50.300">
    <property type="entry name" value="P-loop containing nucleotide triphosphate hydrolases"/>
    <property type="match status" value="1"/>
</dbReference>
<keyword evidence="5" id="KW-0067">ATP-binding</keyword>
<proteinExistence type="inferred from homology"/>
<dbReference type="AlphaFoldDB" id="A0A1S7LDJ2"/>
<dbReference type="GO" id="GO:0005524">
    <property type="term" value="F:ATP binding"/>
    <property type="evidence" value="ECO:0007669"/>
    <property type="project" value="UniProtKB-KW"/>
</dbReference>
<comment type="similarity">
    <text evidence="2">Belongs to the PhoH family.</text>
</comment>
<dbReference type="GO" id="GO:0005829">
    <property type="term" value="C:cytosol"/>
    <property type="evidence" value="ECO:0007669"/>
    <property type="project" value="TreeGrafter"/>
</dbReference>
<reference evidence="8" key="1">
    <citation type="submission" date="2015-04" db="EMBL/GenBank/DDBJ databases">
        <authorList>
            <person name="Syromyatnikov M.Y."/>
            <person name="Popov V.N."/>
        </authorList>
    </citation>
    <scope>NUCLEOTIDE SEQUENCE</scope>
    <source>
        <strain evidence="8">MO-1</strain>
    </source>
</reference>
<dbReference type="FunFam" id="3.40.50.300:FF:000013">
    <property type="entry name" value="PhoH family ATPase"/>
    <property type="match status" value="1"/>
</dbReference>
<dbReference type="EMBL" id="LO017727">
    <property type="protein sequence ID" value="CRH04628.1"/>
    <property type="molecule type" value="Genomic_DNA"/>
</dbReference>
<evidence type="ECO:0000259" key="7">
    <source>
        <dbReference type="Pfam" id="PF02562"/>
    </source>
</evidence>
<evidence type="ECO:0000256" key="4">
    <source>
        <dbReference type="ARBA" id="ARBA00022741"/>
    </source>
</evidence>
<name>A0A1S7LDJ2_MAGMO</name>
<accession>A0A1S7LDJ2</accession>
<protein>
    <recommendedName>
        <fullName evidence="6">PhoH-like protein</fullName>
    </recommendedName>
</protein>
<dbReference type="PANTHER" id="PTHR30473:SF1">
    <property type="entry name" value="PHOH-LIKE PROTEIN"/>
    <property type="match status" value="1"/>
</dbReference>
<dbReference type="Pfam" id="PF02562">
    <property type="entry name" value="PhoH"/>
    <property type="match status" value="1"/>
</dbReference>
<sequence length="304" mass="33924">MALFGHGDSHLHLIEKELDISIVPRGNELRLKGKRGAVKKAASLLKALYGKLDSGEEVDVKRVEDGLKAAKEDSVIEPLYDEKQAFRTPKQVIYPRTPRQASYMEAMRQHNVVFAVGPAGTGKTYLAVAAAVEEYLEERVERIILTRPAVEAGENLGFLPGDLQAKVDPYLRPLYDALYAMLGAEKVEKMQANGQLEIAPLAYMRGRTLTEAFVILDEAQNTTPEQMKMFLTRLGESSRMVVSGDITQIDLPRGQESGLVQSLKVLKDVEGIHVARFTARDVVRNDLVERIVRAYEQHAPHRHP</sequence>
<dbReference type="InterPro" id="IPR003714">
    <property type="entry name" value="PhoH"/>
</dbReference>
<evidence type="ECO:0000256" key="6">
    <source>
        <dbReference type="ARBA" id="ARBA00039970"/>
    </source>
</evidence>
<feature type="domain" description="PhoH-like protein" evidence="7">
    <location>
        <begin position="93"/>
        <end position="296"/>
    </location>
</feature>
<gene>
    <name evidence="8" type="ORF">MAGMO_0416</name>
</gene>
<dbReference type="SUPFAM" id="SSF52540">
    <property type="entry name" value="P-loop containing nucleoside triphosphate hydrolases"/>
    <property type="match status" value="1"/>
</dbReference>
<evidence type="ECO:0000256" key="5">
    <source>
        <dbReference type="ARBA" id="ARBA00022840"/>
    </source>
</evidence>
<dbReference type="PANTHER" id="PTHR30473">
    <property type="entry name" value="PROTEIN PHOH"/>
    <property type="match status" value="1"/>
</dbReference>
<keyword evidence="4" id="KW-0547">Nucleotide-binding</keyword>
<comment type="subcellular location">
    <subcellularLocation>
        <location evidence="1">Cytoplasm</location>
    </subcellularLocation>
</comment>
<evidence type="ECO:0000256" key="1">
    <source>
        <dbReference type="ARBA" id="ARBA00004496"/>
    </source>
</evidence>
<dbReference type="InterPro" id="IPR051451">
    <property type="entry name" value="PhoH2-like"/>
</dbReference>
<dbReference type="InterPro" id="IPR027417">
    <property type="entry name" value="P-loop_NTPase"/>
</dbReference>
<evidence type="ECO:0000256" key="2">
    <source>
        <dbReference type="ARBA" id="ARBA00010393"/>
    </source>
</evidence>
<evidence type="ECO:0000313" key="8">
    <source>
        <dbReference type="EMBL" id="CRH04628.1"/>
    </source>
</evidence>